<evidence type="ECO:0000256" key="7">
    <source>
        <dbReference type="ARBA" id="ARBA00022882"/>
    </source>
</evidence>
<dbReference type="PROSITE" id="PS50042">
    <property type="entry name" value="CNMP_BINDING_3"/>
    <property type="match status" value="1"/>
</dbReference>
<dbReference type="PRINTS" id="PR01463">
    <property type="entry name" value="EAGCHANLFMLY"/>
</dbReference>
<dbReference type="CDD" id="cd00038">
    <property type="entry name" value="CAP_ED"/>
    <property type="match status" value="1"/>
</dbReference>
<evidence type="ECO:0000256" key="8">
    <source>
        <dbReference type="ARBA" id="ARBA00022958"/>
    </source>
</evidence>
<feature type="compositionally biased region" description="Basic and acidic residues" evidence="13">
    <location>
        <begin position="184"/>
        <end position="193"/>
    </location>
</feature>
<dbReference type="Gene3D" id="3.30.450.20">
    <property type="entry name" value="PAS domain"/>
    <property type="match status" value="1"/>
</dbReference>
<sequence>MPVKRGLVAPQNIFIQTIIKKFDGSPDRNFVLGNAQVADLPIIYCNDGFCELTGYSRAELVQRHCSCDFLCGEKTDTLAAKEVKDALQGQDERHVEILYYRKDGTAFLCSVLVAPVKNEQGTTVMYIINHEDVTWSPNKDEVALQKSCFQFPLQVNRIPAVINRKRRKAELSAGATDEDGEDSESARISRDPETLFTVTSSGNSQIESPSGVPVMSVLPPTPGSSPPPLSPTPGNCTSPATTPDKSFTRKTPQVKPSSMIDVSKIPIDAIEESESLLKPITSNSSRTSTPGNMLYIPELKGRLTSAVSDSSLWNSRNKPWLGSTSPDFRGSTFLGSPGMNMQQFAQPRKSEKVAQVMSLGADVLPEYKLQAPKIHPWTILHYSPFKAFWDWLILFLVIYTAIVTPYVASFILTRDKLQEELNKNPETRRDTGPVNVYSDPLVIVDYIVDVMFIVDIFINFRTTFVDKNDEVVSHPCRIAVHYCKTWFIIDLVAAVPFELLIMIGNTDETTTLIGLLKTARLLRLVRVARKLDHYSEYGTAVLLLLMCSFALLAHWLACIWYFIGSIEHKDTDLKTIGWLDSLGKQINQPYNKSDLKSGPDLKSKYVTALYFTLSSLTSVGFGNVSPNTNAEKIFSICVMLIGSLFYAAIFGNVAAIIARLYSTTSRYHAQMQKVREFIRFYQIPSPLRHRVEDYAHHVWSYTNGIDMEQVLKHFPECLQADICLHLNSTLLQSYPAFTSAPHGCLRALALRIKTTHLPPGDYIIYQGDEVNHLYFVIRGTVEALSGEVIMAILGKGDSFGENFAIDPSRPVVNSRASIRALTYCELRMISREDTLHILKQYPLFRENFIKDLEVTYNLRGDDTEKEFLFSKNERHNCFSKVQPDMAEKCSLSSSDSCSSRQEPANVRSSNGPATKVPLRAEAGGGWTNRPTTLNIPNHLGVEKDSSKYENPYRERHSKSCITERDKLKHSNRSRDAEESFASKNVANASACSSGANEQEKERYEQSVCKDCCKSFSVMEAKLENLSTCLEKLETKLSADIEAMFALLRTRKDQADFQTQV</sequence>
<dbReference type="SUPFAM" id="SSF51206">
    <property type="entry name" value="cAMP-binding domain-like"/>
    <property type="match status" value="1"/>
</dbReference>
<keyword evidence="12" id="KW-0407">Ion channel</keyword>
<evidence type="ECO:0000256" key="5">
    <source>
        <dbReference type="ARBA" id="ARBA00022692"/>
    </source>
</evidence>
<evidence type="ECO:0000259" key="17">
    <source>
        <dbReference type="PROSITE" id="PS50113"/>
    </source>
</evidence>
<keyword evidence="6" id="KW-0631">Potassium channel</keyword>
<feature type="compositionally biased region" description="Polar residues" evidence="13">
    <location>
        <begin position="900"/>
        <end position="912"/>
    </location>
</feature>
<feature type="domain" description="Cyclic nucleotide-binding" evidence="15">
    <location>
        <begin position="736"/>
        <end position="855"/>
    </location>
</feature>
<evidence type="ECO:0000256" key="10">
    <source>
        <dbReference type="ARBA" id="ARBA00023065"/>
    </source>
</evidence>
<keyword evidence="4" id="KW-0633">Potassium transport</keyword>
<dbReference type="PROSITE" id="PS50113">
    <property type="entry name" value="PAC"/>
    <property type="match status" value="1"/>
</dbReference>
<dbReference type="SMART" id="SM00100">
    <property type="entry name" value="cNMP"/>
    <property type="match status" value="1"/>
</dbReference>
<proteinExistence type="predicted"/>
<keyword evidence="19" id="KW-1185">Reference proteome</keyword>
<dbReference type="InterPro" id="IPR000595">
    <property type="entry name" value="cNMP-bd_dom"/>
</dbReference>
<dbReference type="Gene3D" id="2.60.120.10">
    <property type="entry name" value="Jelly Rolls"/>
    <property type="match status" value="1"/>
</dbReference>
<evidence type="ECO:0000256" key="6">
    <source>
        <dbReference type="ARBA" id="ARBA00022826"/>
    </source>
</evidence>
<dbReference type="SUPFAM" id="SSF55785">
    <property type="entry name" value="PYP-like sensor domain (PAS domain)"/>
    <property type="match status" value="1"/>
</dbReference>
<keyword evidence="2" id="KW-0813">Transport</keyword>
<organism evidence="18 19">
    <name type="scientific">Porites lobata</name>
    <dbReference type="NCBI Taxonomy" id="104759"/>
    <lineage>
        <taxon>Eukaryota</taxon>
        <taxon>Metazoa</taxon>
        <taxon>Cnidaria</taxon>
        <taxon>Anthozoa</taxon>
        <taxon>Hexacorallia</taxon>
        <taxon>Scleractinia</taxon>
        <taxon>Fungiina</taxon>
        <taxon>Poritidae</taxon>
        <taxon>Porites</taxon>
    </lineage>
</organism>
<dbReference type="PRINTS" id="PR01470">
    <property type="entry name" value="ERGCHANNEL"/>
</dbReference>
<dbReference type="PANTHER" id="PTHR10217:SF548">
    <property type="entry name" value="GH12235P"/>
    <property type="match status" value="1"/>
</dbReference>
<comment type="subcellular location">
    <subcellularLocation>
        <location evidence="1">Cell membrane</location>
        <topology evidence="1">Multi-pass membrane protein</topology>
    </subcellularLocation>
</comment>
<feature type="compositionally biased region" description="Polar residues" evidence="13">
    <location>
        <begin position="235"/>
        <end position="256"/>
    </location>
</feature>
<dbReference type="Pfam" id="PF00027">
    <property type="entry name" value="cNMP_binding"/>
    <property type="match status" value="1"/>
</dbReference>
<feature type="region of interest" description="Disordered" evidence="13">
    <location>
        <begin position="891"/>
        <end position="979"/>
    </location>
</feature>
<dbReference type="Gene3D" id="1.10.1200.260">
    <property type="match status" value="1"/>
</dbReference>
<keyword evidence="11 14" id="KW-0472">Membrane</keyword>
<dbReference type="Proteomes" id="UP001159405">
    <property type="component" value="Unassembled WGS sequence"/>
</dbReference>
<evidence type="ECO:0000256" key="2">
    <source>
        <dbReference type="ARBA" id="ARBA00022448"/>
    </source>
</evidence>
<reference evidence="18 19" key="1">
    <citation type="submission" date="2022-05" db="EMBL/GenBank/DDBJ databases">
        <authorList>
            <consortium name="Genoscope - CEA"/>
            <person name="William W."/>
        </authorList>
    </citation>
    <scope>NUCLEOTIDE SEQUENCE [LARGE SCALE GENOMIC DNA]</scope>
</reference>
<comment type="caution">
    <text evidence="18">The sequence shown here is derived from an EMBL/GenBank/DDBJ whole genome shotgun (WGS) entry which is preliminary data.</text>
</comment>
<evidence type="ECO:0000256" key="1">
    <source>
        <dbReference type="ARBA" id="ARBA00004651"/>
    </source>
</evidence>
<keyword evidence="5 14" id="KW-0812">Transmembrane</keyword>
<evidence type="ECO:0000256" key="11">
    <source>
        <dbReference type="ARBA" id="ARBA00023136"/>
    </source>
</evidence>
<dbReference type="Pfam" id="PF13426">
    <property type="entry name" value="PAS_9"/>
    <property type="match status" value="1"/>
</dbReference>
<evidence type="ECO:0000259" key="16">
    <source>
        <dbReference type="PROSITE" id="PS50112"/>
    </source>
</evidence>
<dbReference type="InterPro" id="IPR018490">
    <property type="entry name" value="cNMP-bd_dom_sf"/>
</dbReference>
<evidence type="ECO:0000256" key="13">
    <source>
        <dbReference type="SAM" id="MobiDB-lite"/>
    </source>
</evidence>
<dbReference type="InterPro" id="IPR014710">
    <property type="entry name" value="RmlC-like_jellyroll"/>
</dbReference>
<dbReference type="Pfam" id="PF00520">
    <property type="entry name" value="Ion_trans"/>
    <property type="match status" value="1"/>
</dbReference>
<evidence type="ECO:0008006" key="20">
    <source>
        <dbReference type="Google" id="ProtNLM"/>
    </source>
</evidence>
<feature type="transmembrane region" description="Helical" evidence="14">
    <location>
        <begin position="539"/>
        <end position="563"/>
    </location>
</feature>
<feature type="domain" description="PAC" evidence="17">
    <location>
        <begin position="93"/>
        <end position="145"/>
    </location>
</feature>
<evidence type="ECO:0000256" key="14">
    <source>
        <dbReference type="SAM" id="Phobius"/>
    </source>
</evidence>
<keyword evidence="8" id="KW-0630">Potassium</keyword>
<feature type="compositionally biased region" description="Basic and acidic residues" evidence="13">
    <location>
        <begin position="940"/>
        <end position="954"/>
    </location>
</feature>
<dbReference type="InterPro" id="IPR000700">
    <property type="entry name" value="PAS-assoc_C"/>
</dbReference>
<evidence type="ECO:0000313" key="19">
    <source>
        <dbReference type="Proteomes" id="UP001159405"/>
    </source>
</evidence>
<keyword evidence="7" id="KW-0851">Voltage-gated channel</keyword>
<feature type="compositionally biased region" description="Pro residues" evidence="13">
    <location>
        <begin position="219"/>
        <end position="231"/>
    </location>
</feature>
<gene>
    <name evidence="18" type="ORF">PLOB_00007213</name>
</gene>
<dbReference type="InterPro" id="IPR005821">
    <property type="entry name" value="Ion_trans_dom"/>
</dbReference>
<keyword evidence="10" id="KW-0406">Ion transport</keyword>
<name>A0ABN8QK47_9CNID</name>
<evidence type="ECO:0000313" key="18">
    <source>
        <dbReference type="EMBL" id="CAH3165547.1"/>
    </source>
</evidence>
<feature type="compositionally biased region" description="Polar residues" evidence="13">
    <location>
        <begin position="196"/>
        <end position="208"/>
    </location>
</feature>
<keyword evidence="3" id="KW-1003">Cell membrane</keyword>
<dbReference type="InterPro" id="IPR003938">
    <property type="entry name" value="K_chnl_volt-dep_EAG/ELK/ERG"/>
</dbReference>
<dbReference type="NCBIfam" id="TIGR00229">
    <property type="entry name" value="sensory_box"/>
    <property type="match status" value="1"/>
</dbReference>
<evidence type="ECO:0000256" key="9">
    <source>
        <dbReference type="ARBA" id="ARBA00022989"/>
    </source>
</evidence>
<evidence type="ECO:0000256" key="12">
    <source>
        <dbReference type="ARBA" id="ARBA00023303"/>
    </source>
</evidence>
<feature type="transmembrane region" description="Helical" evidence="14">
    <location>
        <begin position="388"/>
        <end position="413"/>
    </location>
</feature>
<feature type="region of interest" description="Disordered" evidence="13">
    <location>
        <begin position="167"/>
        <end position="257"/>
    </location>
</feature>
<evidence type="ECO:0000259" key="15">
    <source>
        <dbReference type="PROSITE" id="PS50042"/>
    </source>
</evidence>
<dbReference type="InterPro" id="IPR035965">
    <property type="entry name" value="PAS-like_dom_sf"/>
</dbReference>
<protein>
    <recommendedName>
        <fullName evidence="20">Potassium voltage-gated channel subfamily H member 2</fullName>
    </recommendedName>
</protein>
<dbReference type="SUPFAM" id="SSF81324">
    <property type="entry name" value="Voltage-gated potassium channels"/>
    <property type="match status" value="1"/>
</dbReference>
<dbReference type="InterPro" id="IPR000014">
    <property type="entry name" value="PAS"/>
</dbReference>
<feature type="transmembrane region" description="Helical" evidence="14">
    <location>
        <begin position="605"/>
        <end position="624"/>
    </location>
</feature>
<evidence type="ECO:0000256" key="3">
    <source>
        <dbReference type="ARBA" id="ARBA00022475"/>
    </source>
</evidence>
<dbReference type="InterPro" id="IPR003967">
    <property type="entry name" value="K_chnl_volt-dep_ERG"/>
</dbReference>
<dbReference type="Gene3D" id="1.10.287.70">
    <property type="match status" value="1"/>
</dbReference>
<dbReference type="PROSITE" id="PS50112">
    <property type="entry name" value="PAS"/>
    <property type="match status" value="1"/>
</dbReference>
<feature type="transmembrane region" description="Helical" evidence="14">
    <location>
        <begin position="636"/>
        <end position="661"/>
    </location>
</feature>
<dbReference type="EMBL" id="CALNXK010000133">
    <property type="protein sequence ID" value="CAH3165547.1"/>
    <property type="molecule type" value="Genomic_DNA"/>
</dbReference>
<dbReference type="PANTHER" id="PTHR10217">
    <property type="entry name" value="VOLTAGE AND LIGAND GATED POTASSIUM CHANNEL"/>
    <property type="match status" value="1"/>
</dbReference>
<keyword evidence="9 14" id="KW-1133">Transmembrane helix</keyword>
<accession>A0ABN8QK47</accession>
<evidence type="ECO:0000256" key="4">
    <source>
        <dbReference type="ARBA" id="ARBA00022538"/>
    </source>
</evidence>
<feature type="domain" description="PAS" evidence="16">
    <location>
        <begin position="42"/>
        <end position="90"/>
    </location>
</feature>
<feature type="compositionally biased region" description="Basic and acidic residues" evidence="13">
    <location>
        <begin position="961"/>
        <end position="977"/>
    </location>
</feature>
<dbReference type="CDD" id="cd00130">
    <property type="entry name" value="PAS"/>
    <property type="match status" value="1"/>
</dbReference>
<dbReference type="InterPro" id="IPR050818">
    <property type="entry name" value="KCNH_animal-type"/>
</dbReference>